<feature type="topological domain" description="Cytoplasmic" evidence="7">
    <location>
        <begin position="1"/>
        <end position="3"/>
    </location>
</feature>
<evidence type="ECO:0000256" key="3">
    <source>
        <dbReference type="ARBA" id="ARBA00022692"/>
    </source>
</evidence>
<dbReference type="GO" id="GO:0051301">
    <property type="term" value="P:cell division"/>
    <property type="evidence" value="ECO:0007669"/>
    <property type="project" value="UniProtKB-KW"/>
</dbReference>
<keyword evidence="3 7" id="KW-0812">Transmembrane</keyword>
<evidence type="ECO:0000256" key="4">
    <source>
        <dbReference type="ARBA" id="ARBA00022989"/>
    </source>
</evidence>
<comment type="similarity">
    <text evidence="7">Belongs to the FtsB family.</text>
</comment>
<keyword evidence="10" id="KW-1185">Reference proteome</keyword>
<dbReference type="InterPro" id="IPR023081">
    <property type="entry name" value="Cell_div_FtsB"/>
</dbReference>
<proteinExistence type="inferred from homology"/>
<evidence type="ECO:0000256" key="8">
    <source>
        <dbReference type="SAM" id="Phobius"/>
    </source>
</evidence>
<accession>A0ABU3R2X5</accession>
<dbReference type="NCBIfam" id="NF002058">
    <property type="entry name" value="PRK00888.1"/>
    <property type="match status" value="1"/>
</dbReference>
<dbReference type="EMBL" id="JAWCUA010000010">
    <property type="protein sequence ID" value="MDU0114037.1"/>
    <property type="molecule type" value="Genomic_DNA"/>
</dbReference>
<evidence type="ECO:0000256" key="7">
    <source>
        <dbReference type="HAMAP-Rule" id="MF_00599"/>
    </source>
</evidence>
<keyword evidence="6 7" id="KW-0131">Cell cycle</keyword>
<evidence type="ECO:0000313" key="10">
    <source>
        <dbReference type="Proteomes" id="UP001257914"/>
    </source>
</evidence>
<dbReference type="PANTHER" id="PTHR37485">
    <property type="entry name" value="CELL DIVISION PROTEIN FTSB"/>
    <property type="match status" value="1"/>
</dbReference>
<sequence>MRIVNLVLIIIFILIQYRFWFGHNGLQFYTANRTEVTKLKSGNDEFLKRNILLEADVKDLSVGLEGIEERARNELGMIRENETFFRLVPNNKEQN</sequence>
<keyword evidence="1 7" id="KW-1003">Cell membrane</keyword>
<evidence type="ECO:0000256" key="2">
    <source>
        <dbReference type="ARBA" id="ARBA00022618"/>
    </source>
</evidence>
<comment type="caution">
    <text evidence="9">The sequence shown here is derived from an EMBL/GenBank/DDBJ whole genome shotgun (WGS) entry which is preliminary data.</text>
</comment>
<evidence type="ECO:0000256" key="5">
    <source>
        <dbReference type="ARBA" id="ARBA00023136"/>
    </source>
</evidence>
<keyword evidence="7" id="KW-0997">Cell inner membrane</keyword>
<dbReference type="HAMAP" id="MF_00599">
    <property type="entry name" value="FtsB"/>
    <property type="match status" value="1"/>
</dbReference>
<comment type="function">
    <text evidence="7">Essential cell division protein. May link together the upstream cell division proteins, which are predominantly cytoplasmic, with the downstream cell division proteins, which are predominantly periplasmic.</text>
</comment>
<dbReference type="Proteomes" id="UP001257914">
    <property type="component" value="Unassembled WGS sequence"/>
</dbReference>
<comment type="subcellular location">
    <subcellularLocation>
        <location evidence="7">Cell inner membrane</location>
        <topology evidence="7">Single-pass type II membrane protein</topology>
    </subcellularLocation>
    <text evidence="7">Localizes to the division septum.</text>
</comment>
<reference evidence="9 10" key="1">
    <citation type="submission" date="2023-10" db="EMBL/GenBank/DDBJ databases">
        <title>Psychrosphaera aquimaarina strain SW33 isolated from seawater.</title>
        <authorList>
            <person name="Bayburt H."/>
            <person name="Kim J.M."/>
            <person name="Choi B.J."/>
            <person name="Jeon C.O."/>
        </authorList>
    </citation>
    <scope>NUCLEOTIDE SEQUENCE [LARGE SCALE GENOMIC DNA]</scope>
    <source>
        <strain evidence="9 10">KCTC 52743</strain>
    </source>
</reference>
<keyword evidence="2 7" id="KW-0132">Cell division</keyword>
<dbReference type="InterPro" id="IPR007060">
    <property type="entry name" value="FtsL/DivIC"/>
</dbReference>
<evidence type="ECO:0000313" key="9">
    <source>
        <dbReference type="EMBL" id="MDU0114037.1"/>
    </source>
</evidence>
<comment type="subunit">
    <text evidence="7">Part of a complex composed of FtsB, FtsL and FtsQ.</text>
</comment>
<dbReference type="Pfam" id="PF04977">
    <property type="entry name" value="DivIC"/>
    <property type="match status" value="1"/>
</dbReference>
<dbReference type="PANTHER" id="PTHR37485:SF1">
    <property type="entry name" value="CELL DIVISION PROTEIN FTSB"/>
    <property type="match status" value="1"/>
</dbReference>
<keyword evidence="4 7" id="KW-1133">Transmembrane helix</keyword>
<dbReference type="RefSeq" id="WP_315947630.1">
    <property type="nucleotide sequence ID" value="NZ_JAWCUA010000010.1"/>
</dbReference>
<protein>
    <recommendedName>
        <fullName evidence="7">Cell division protein FtsB</fullName>
    </recommendedName>
</protein>
<gene>
    <name evidence="7 9" type="primary">ftsB</name>
    <name evidence="9" type="ORF">RT723_13730</name>
</gene>
<evidence type="ECO:0000256" key="1">
    <source>
        <dbReference type="ARBA" id="ARBA00022475"/>
    </source>
</evidence>
<keyword evidence="5 7" id="KW-0472">Membrane</keyword>
<feature type="transmembrane region" description="Helical" evidence="8">
    <location>
        <begin position="6"/>
        <end position="23"/>
    </location>
</feature>
<feature type="topological domain" description="Periplasmic" evidence="7">
    <location>
        <begin position="22"/>
        <end position="95"/>
    </location>
</feature>
<organism evidence="9 10">
    <name type="scientific">Psychrosphaera aquimarina</name>
    <dbReference type="NCBI Taxonomy" id="2044854"/>
    <lineage>
        <taxon>Bacteria</taxon>
        <taxon>Pseudomonadati</taxon>
        <taxon>Pseudomonadota</taxon>
        <taxon>Gammaproteobacteria</taxon>
        <taxon>Alteromonadales</taxon>
        <taxon>Pseudoalteromonadaceae</taxon>
        <taxon>Psychrosphaera</taxon>
    </lineage>
</organism>
<evidence type="ECO:0000256" key="6">
    <source>
        <dbReference type="ARBA" id="ARBA00023306"/>
    </source>
</evidence>
<name>A0ABU3R2X5_9GAMM</name>